<evidence type="ECO:0000313" key="1">
    <source>
        <dbReference type="EMBL" id="GMM58957.1"/>
    </source>
</evidence>
<dbReference type="AlphaFoldDB" id="A0AAV5SAX4"/>
<dbReference type="Proteomes" id="UP001377567">
    <property type="component" value="Unassembled WGS sequence"/>
</dbReference>
<dbReference type="EMBL" id="BTGD01000025">
    <property type="protein sequence ID" value="GMM58957.1"/>
    <property type="molecule type" value="Genomic_DNA"/>
</dbReference>
<comment type="caution">
    <text evidence="1">The sequence shown here is derived from an EMBL/GenBank/DDBJ whole genome shotgun (WGS) entry which is preliminary data.</text>
</comment>
<protein>
    <recommendedName>
        <fullName evidence="3">Yippee domain-containing protein</fullName>
    </recommendedName>
</protein>
<proteinExistence type="predicted"/>
<reference evidence="1 2" key="1">
    <citation type="journal article" date="2023" name="Elife">
        <title>Identification of key yeast species and microbe-microbe interactions impacting larval growth of Drosophila in the wild.</title>
        <authorList>
            <person name="Mure A."/>
            <person name="Sugiura Y."/>
            <person name="Maeda R."/>
            <person name="Honda K."/>
            <person name="Sakurai N."/>
            <person name="Takahashi Y."/>
            <person name="Watada M."/>
            <person name="Katoh T."/>
            <person name="Gotoh A."/>
            <person name="Gotoh Y."/>
            <person name="Taniguchi I."/>
            <person name="Nakamura K."/>
            <person name="Hayashi T."/>
            <person name="Katayama T."/>
            <person name="Uemura T."/>
            <person name="Hattori Y."/>
        </authorList>
    </citation>
    <scope>NUCLEOTIDE SEQUENCE [LARGE SCALE GENOMIC DNA]</scope>
    <source>
        <strain evidence="1 2">KH-74</strain>
    </source>
</reference>
<organism evidence="1 2">
    <name type="scientific">Maudiozyma humilis</name>
    <name type="common">Sour dough yeast</name>
    <name type="synonym">Kazachstania humilis</name>
    <dbReference type="NCBI Taxonomy" id="51915"/>
    <lineage>
        <taxon>Eukaryota</taxon>
        <taxon>Fungi</taxon>
        <taxon>Dikarya</taxon>
        <taxon>Ascomycota</taxon>
        <taxon>Saccharomycotina</taxon>
        <taxon>Saccharomycetes</taxon>
        <taxon>Saccharomycetales</taxon>
        <taxon>Saccharomycetaceae</taxon>
        <taxon>Maudiozyma</taxon>
    </lineage>
</organism>
<evidence type="ECO:0008006" key="3">
    <source>
        <dbReference type="Google" id="ProtNLM"/>
    </source>
</evidence>
<keyword evidence="2" id="KW-1185">Reference proteome</keyword>
<sequence>MGLPAIYYPRNLGPGCKKLRKLQNSCDFIIEYTRAFGDSFHVPVWALSVLFPKPQYVWESYQKKHTREPEIPHEQLYPIIVYVQSCPQDAIPAHLESNIDNYRLQIPVKDLLQVGVIDHIDESISTTINYHELEASGLLENDEMTMSDIDALYSSHPDEYCLTNATSLLHLDPEGERVRMETKDVVDDRLLAGKDPVNKYAYKCIKCGVPLFLAYKALTVVGGDTRGVVVITPWAFNVEAATSKVTLTTNIEGWEKVPINCNFCKEALGVLYEDHRPGDISLFIRHSYIFRGEVLRFGYLGN</sequence>
<name>A0AAV5SAX4_MAUHU</name>
<evidence type="ECO:0000313" key="2">
    <source>
        <dbReference type="Proteomes" id="UP001377567"/>
    </source>
</evidence>
<accession>A0AAV5SAX4</accession>
<gene>
    <name evidence="1" type="ORF">DAKH74_055740</name>
</gene>